<sequence>MAEFALGLTKTAVEGTLSRVKLAIEEEAKLKEKVQQDLVFITGEFQMMQSFLKVANVKGAQNEVGTTWVRQVRDLAFEVEDCVEFVVHLDNKTAWGWLLRFGRMLVSCNAPPLPLDKAASDIRNIKAKVEDVSQRNTRYNFIIDSGSNSKPVSLPEQPARANTSPSAFRMLREVWEATGKCRGMGDLEELIKSGGSDLEVISIWGSTGPADLGVTSILIKAYNDPEICHGFKTRAWIKLKTPFNPDDFLKSLLTQVSASSSEADVGAEFRASMKAAVDMEDDRQKIKLMQQLMSGLKYFVILEDVSTVVEWDIIKLYLPDSKNSSRLVVSTKQLQIALLCTGKPYKVSELTRFSDDQSLCAFSMKSGRHSGKGEFTWQIGCRGVISLWGTGDLKSALVHKVYTSILYKSKQFHGVEFERHSWVDVPDPFNLEVFSRRLLLNFRSENLQVEEIAAVGMMRNPGLTEECCKFLRENDCFVVINGLQSTEDWEWIKATFLSQPIKGCIIVITNEESVAKRCVEDEHGALSIKDLEADPVLRSMIKGSQCYGIEDKEASGRGRFFSIRREEARELLEKLGHPWRNRSLLKHPVTSLWGSDSARNSEIVREVYCKEIIISEGSKAEHMDEEGFLIHHEKQKKFSWVDMQHPFNLVDFSRRLLLDFHSDDLQGKRSAAVGIMEGQDPTEMCCKFLREYKCLVVIDGLRSRDDWDKIDATFLSKPTKVHTIVITNDENVAKYVVCEEHQAFKAGDMEYTTVVPPLTKAGCVSHLLSNRCEEARVWMNTFELVGRQAKSAYDLGDFIWHYDGAISVWGIAGVGKSTLVRSVYYHAMLGWQQLFESPRSALFLCDYARGFTMYSWVNAPHPFNLTDFSRSLLLDFLSDDMQAKEAAAVGFVEGQDSIPGCRRILHKHKCFIVIDGLRSTHDWDLIKEAFLPDNTKSCIIVITNEKKVAKHCVQKEGQVVNIKGLDSGLHLFKKITWDGKELTADEKMLSERMVAKCGGILKVIVAIGEVIAKEITPSGDEPVDIFEEKVKDLLNHDFMRTLEKVPKFHSLRGLFAWMQSYFDACSDSVKPCIFYMSVFPAKHNIRRRRLLRRWMAEGYSRDTSDKIAEENGERLFSELVGLSIIQHLETNVMCQVNAFFHEYIISRPMEDNLVFALDGHCSLNSQYAGQHLTIRSSWDRDDVVFKGIDVSRLRSLTVFGNWKSSLISEKMRLVRVLDLEDALNVTNDDLEQIVKLLPRLKFLSLRGHKNISHLPVSLCGLIQLQTLDVRGTSVLTLPRGIMKLQKLTYIRAGTKKTSGEGDDIVVSLPGTDVVQTTTTLANNDNAARVQEALVGDDVRTSTTPWRRPRTLVSSWLPKFRKLRYDNGGVKVPAGIGNMTALHTLGVVNISVSGGKAILEVLKKLTQLRKLGVSGINRENWQEFCSVISGHGHLESLSVRVEEDKEGIFARFSDICEPPKTLKSLKAYGHVQISPVWVKQVQNIRKLDFGLTILTQRDIDELSFWIDVVPLHKYPFLEIDCTTRLELTFDLNLWVAVLKVQCSSGSSLRISRLENLNYLKEVWLKGSYSDELKQDLQRQIHEHPNRRKPLLKLEEPRSP</sequence>
<reference evidence="11" key="3">
    <citation type="journal article" date="2017" name="Nature">
        <title>Genome sequence of the progenitor of the wheat D genome Aegilops tauschii.</title>
        <authorList>
            <person name="Luo M.C."/>
            <person name="Gu Y.Q."/>
            <person name="Puiu D."/>
            <person name="Wang H."/>
            <person name="Twardziok S.O."/>
            <person name="Deal K.R."/>
            <person name="Huo N."/>
            <person name="Zhu T."/>
            <person name="Wang L."/>
            <person name="Wang Y."/>
            <person name="McGuire P.E."/>
            <person name="Liu S."/>
            <person name="Long H."/>
            <person name="Ramasamy R.K."/>
            <person name="Rodriguez J.C."/>
            <person name="Van S.L."/>
            <person name="Yuan L."/>
            <person name="Wang Z."/>
            <person name="Xia Z."/>
            <person name="Xiao L."/>
            <person name="Anderson O.D."/>
            <person name="Ouyang S."/>
            <person name="Liang Y."/>
            <person name="Zimin A.V."/>
            <person name="Pertea G."/>
            <person name="Qi P."/>
            <person name="Bennetzen J.L."/>
            <person name="Dai X."/>
            <person name="Dawson M.W."/>
            <person name="Muller H.G."/>
            <person name="Kugler K."/>
            <person name="Rivarola-Duarte L."/>
            <person name="Spannagl M."/>
            <person name="Mayer K.F.X."/>
            <person name="Lu F.H."/>
            <person name="Bevan M.W."/>
            <person name="Leroy P."/>
            <person name="Li P."/>
            <person name="You F.M."/>
            <person name="Sun Q."/>
            <person name="Liu Z."/>
            <person name="Lyons E."/>
            <person name="Wicker T."/>
            <person name="Salzberg S.L."/>
            <person name="Devos K.M."/>
            <person name="Dvorak J."/>
        </authorList>
    </citation>
    <scope>NUCLEOTIDE SEQUENCE [LARGE SCALE GENOMIC DNA]</scope>
    <source>
        <strain evidence="11">cv. AL8/78</strain>
    </source>
</reference>
<evidence type="ECO:0000259" key="7">
    <source>
        <dbReference type="Pfam" id="PF00931"/>
    </source>
</evidence>
<reference evidence="11" key="5">
    <citation type="journal article" date="2021" name="G3 (Bethesda)">
        <title>Aegilops tauschii genome assembly Aet v5.0 features greater sequence contiguity and improved annotation.</title>
        <authorList>
            <person name="Wang L."/>
            <person name="Zhu T."/>
            <person name="Rodriguez J.C."/>
            <person name="Deal K.R."/>
            <person name="Dubcovsky J."/>
            <person name="McGuire P.E."/>
            <person name="Lux T."/>
            <person name="Spannagl M."/>
            <person name="Mayer K.F.X."/>
            <person name="Baldrich P."/>
            <person name="Meyers B.C."/>
            <person name="Huo N."/>
            <person name="Gu Y.Q."/>
            <person name="Zhou H."/>
            <person name="Devos K.M."/>
            <person name="Bennetzen J.L."/>
            <person name="Unver T."/>
            <person name="Budak H."/>
            <person name="Gulick P.J."/>
            <person name="Galiba G."/>
            <person name="Kalapos B."/>
            <person name="Nelson D.R."/>
            <person name="Li P."/>
            <person name="You F.M."/>
            <person name="Luo M.C."/>
            <person name="Dvorak J."/>
        </authorList>
    </citation>
    <scope>NUCLEOTIDE SEQUENCE [LARGE SCALE GENOMIC DNA]</scope>
    <source>
        <strain evidence="11">cv. AL8/78</strain>
    </source>
</reference>
<feature type="domain" description="NB-ARC" evidence="7">
    <location>
        <begin position="189"/>
        <end position="367"/>
    </location>
</feature>
<dbReference type="InterPro" id="IPR041118">
    <property type="entry name" value="Rx_N"/>
</dbReference>
<dbReference type="OrthoDB" id="586368at2759"/>
<dbReference type="PANTHER" id="PTHR23155:SF1135">
    <property type="entry name" value="OS08G0246300 PROTEIN"/>
    <property type="match status" value="1"/>
</dbReference>
<name>A0A453MPH1_AEGTS</name>
<organism evidence="11 12">
    <name type="scientific">Aegilops tauschii subsp. strangulata</name>
    <name type="common">Goatgrass</name>
    <dbReference type="NCBI Taxonomy" id="200361"/>
    <lineage>
        <taxon>Eukaryota</taxon>
        <taxon>Viridiplantae</taxon>
        <taxon>Streptophyta</taxon>
        <taxon>Embryophyta</taxon>
        <taxon>Tracheophyta</taxon>
        <taxon>Spermatophyta</taxon>
        <taxon>Magnoliopsida</taxon>
        <taxon>Liliopsida</taxon>
        <taxon>Poales</taxon>
        <taxon>Poaceae</taxon>
        <taxon>BOP clade</taxon>
        <taxon>Pooideae</taxon>
        <taxon>Triticodae</taxon>
        <taxon>Triticeae</taxon>
        <taxon>Triticinae</taxon>
        <taxon>Aegilops</taxon>
    </lineage>
</organism>
<protein>
    <recommendedName>
        <fullName evidence="13">Disease resistance protein RPM1</fullName>
    </recommendedName>
</protein>
<dbReference type="EnsemblPlants" id="AET6Gv20017800.1">
    <property type="protein sequence ID" value="AET6Gv20017800.1"/>
    <property type="gene ID" value="AET6Gv20017800"/>
</dbReference>
<dbReference type="Gene3D" id="3.80.10.10">
    <property type="entry name" value="Ribonuclease Inhibitor"/>
    <property type="match status" value="2"/>
</dbReference>
<evidence type="ECO:0000259" key="8">
    <source>
        <dbReference type="Pfam" id="PF18052"/>
    </source>
</evidence>
<keyword evidence="6" id="KW-0175">Coiled coil</keyword>
<dbReference type="InterPro" id="IPR044974">
    <property type="entry name" value="Disease_R_plants"/>
</dbReference>
<accession>A0A453MPH1</accession>
<dbReference type="InterPro" id="IPR058922">
    <property type="entry name" value="WHD_DRP"/>
</dbReference>
<dbReference type="CDD" id="cd14798">
    <property type="entry name" value="RX-CC_like"/>
    <property type="match status" value="1"/>
</dbReference>
<dbReference type="Proteomes" id="UP000015105">
    <property type="component" value="Chromosome 6D"/>
</dbReference>
<keyword evidence="5" id="KW-0611">Plant defense</keyword>
<feature type="domain" description="Disease resistance R13L4/SHOC-2-like LRR" evidence="10">
    <location>
        <begin position="1193"/>
        <end position="1296"/>
    </location>
</feature>
<dbReference type="InterPro" id="IPR027417">
    <property type="entry name" value="P-loop_NTPase"/>
</dbReference>
<dbReference type="Pfam" id="PF18052">
    <property type="entry name" value="Rx_N"/>
    <property type="match status" value="1"/>
</dbReference>
<dbReference type="GO" id="GO:0043531">
    <property type="term" value="F:ADP binding"/>
    <property type="evidence" value="ECO:0007669"/>
    <property type="project" value="InterPro"/>
</dbReference>
<dbReference type="OMA" id="VNCERIL"/>
<evidence type="ECO:0000259" key="10">
    <source>
        <dbReference type="Pfam" id="PF23598"/>
    </source>
</evidence>
<dbReference type="SUPFAM" id="SSF52540">
    <property type="entry name" value="P-loop containing nucleoside triphosphate hydrolases"/>
    <property type="match status" value="4"/>
</dbReference>
<dbReference type="Pfam" id="PF23559">
    <property type="entry name" value="WHD_DRP"/>
    <property type="match status" value="1"/>
</dbReference>
<feature type="domain" description="NB-ARC" evidence="7">
    <location>
        <begin position="849"/>
        <end position="979"/>
    </location>
</feature>
<keyword evidence="2" id="KW-0433">Leucine-rich repeat</keyword>
<dbReference type="RefSeq" id="XP_020152936.1">
    <property type="nucleotide sequence ID" value="XM_020297347.4"/>
</dbReference>
<evidence type="ECO:0008006" key="13">
    <source>
        <dbReference type="Google" id="ProtNLM"/>
    </source>
</evidence>
<dbReference type="GeneID" id="109738246"/>
<proteinExistence type="inferred from homology"/>
<dbReference type="Gene3D" id="1.20.5.4130">
    <property type="match status" value="1"/>
</dbReference>
<dbReference type="Gramene" id="AET6Gv20017800.1">
    <property type="protein sequence ID" value="AET6Gv20017800.1"/>
    <property type="gene ID" value="AET6Gv20017800"/>
</dbReference>
<dbReference type="PANTHER" id="PTHR23155">
    <property type="entry name" value="DISEASE RESISTANCE PROTEIN RP"/>
    <property type="match status" value="1"/>
</dbReference>
<evidence type="ECO:0000256" key="1">
    <source>
        <dbReference type="ARBA" id="ARBA00008894"/>
    </source>
</evidence>
<evidence type="ECO:0000313" key="12">
    <source>
        <dbReference type="Proteomes" id="UP000015105"/>
    </source>
</evidence>
<dbReference type="KEGG" id="ats:109738246"/>
<feature type="domain" description="Disease resistance protein winged helix" evidence="9">
    <location>
        <begin position="1078"/>
        <end position="1142"/>
    </location>
</feature>
<dbReference type="Pfam" id="PF23598">
    <property type="entry name" value="LRR_14"/>
    <property type="match status" value="2"/>
</dbReference>
<evidence type="ECO:0000313" key="11">
    <source>
        <dbReference type="EnsemblPlants" id="AET6Gv20017800.1"/>
    </source>
</evidence>
<feature type="domain" description="NB-ARC" evidence="7">
    <location>
        <begin position="384"/>
        <end position="532"/>
    </location>
</feature>
<dbReference type="STRING" id="200361.A0A453MPH1"/>
<comment type="similarity">
    <text evidence="1">Belongs to the disease resistance NB-LRR family.</text>
</comment>
<dbReference type="Pfam" id="PF00931">
    <property type="entry name" value="NB-ARC"/>
    <property type="match status" value="4"/>
</dbReference>
<dbReference type="InterPro" id="IPR032675">
    <property type="entry name" value="LRR_dom_sf"/>
</dbReference>
<dbReference type="InterPro" id="IPR055414">
    <property type="entry name" value="LRR_R13L4/SHOC2-like"/>
</dbReference>
<dbReference type="SUPFAM" id="SSF52047">
    <property type="entry name" value="RNI-like"/>
    <property type="match status" value="1"/>
</dbReference>
<feature type="domain" description="Disease resistance N-terminal" evidence="8">
    <location>
        <begin position="13"/>
        <end position="88"/>
    </location>
</feature>
<keyword evidence="3" id="KW-0677">Repeat</keyword>
<dbReference type="InterPro" id="IPR002182">
    <property type="entry name" value="NB-ARC"/>
</dbReference>
<feature type="domain" description="NB-ARC" evidence="7">
    <location>
        <begin position="638"/>
        <end position="742"/>
    </location>
</feature>
<dbReference type="GO" id="GO:0098542">
    <property type="term" value="P:defense response to other organism"/>
    <property type="evidence" value="ECO:0007669"/>
    <property type="project" value="TreeGrafter"/>
</dbReference>
<dbReference type="InterPro" id="IPR038005">
    <property type="entry name" value="RX-like_CC"/>
</dbReference>
<evidence type="ECO:0000256" key="4">
    <source>
        <dbReference type="ARBA" id="ARBA00022741"/>
    </source>
</evidence>
<keyword evidence="12" id="KW-1185">Reference proteome</keyword>
<evidence type="ECO:0000259" key="9">
    <source>
        <dbReference type="Pfam" id="PF23559"/>
    </source>
</evidence>
<dbReference type="Gene3D" id="3.40.50.300">
    <property type="entry name" value="P-loop containing nucleotide triphosphate hydrolases"/>
    <property type="match status" value="4"/>
</dbReference>
<reference evidence="11" key="4">
    <citation type="submission" date="2019-03" db="UniProtKB">
        <authorList>
            <consortium name="EnsemblPlants"/>
        </authorList>
    </citation>
    <scope>IDENTIFICATION</scope>
</reference>
<reference evidence="12" key="2">
    <citation type="journal article" date="2017" name="Nat. Plants">
        <title>The Aegilops tauschii genome reveals multiple impacts of transposons.</title>
        <authorList>
            <person name="Zhao G."/>
            <person name="Zou C."/>
            <person name="Li K."/>
            <person name="Wang K."/>
            <person name="Li T."/>
            <person name="Gao L."/>
            <person name="Zhang X."/>
            <person name="Wang H."/>
            <person name="Yang Z."/>
            <person name="Liu X."/>
            <person name="Jiang W."/>
            <person name="Mao L."/>
            <person name="Kong X."/>
            <person name="Jiao Y."/>
            <person name="Jia J."/>
        </authorList>
    </citation>
    <scope>NUCLEOTIDE SEQUENCE [LARGE SCALE GENOMIC DNA]</scope>
    <source>
        <strain evidence="12">cv. AL8/78</strain>
    </source>
</reference>
<evidence type="ECO:0000256" key="5">
    <source>
        <dbReference type="ARBA" id="ARBA00022821"/>
    </source>
</evidence>
<feature type="domain" description="Disease resistance R13L4/SHOC-2-like LRR" evidence="10">
    <location>
        <begin position="1356"/>
        <end position="1501"/>
    </location>
</feature>
<reference evidence="12" key="1">
    <citation type="journal article" date="2014" name="Science">
        <title>Ancient hybridizations among the ancestral genomes of bread wheat.</title>
        <authorList>
            <consortium name="International Wheat Genome Sequencing Consortium,"/>
            <person name="Marcussen T."/>
            <person name="Sandve S.R."/>
            <person name="Heier L."/>
            <person name="Spannagl M."/>
            <person name="Pfeifer M."/>
            <person name="Jakobsen K.S."/>
            <person name="Wulff B.B."/>
            <person name="Steuernagel B."/>
            <person name="Mayer K.F."/>
            <person name="Olsen O.A."/>
        </authorList>
    </citation>
    <scope>NUCLEOTIDE SEQUENCE [LARGE SCALE GENOMIC DNA]</scope>
    <source>
        <strain evidence="12">cv. AL8/78</strain>
    </source>
</reference>
<evidence type="ECO:0000256" key="2">
    <source>
        <dbReference type="ARBA" id="ARBA00022614"/>
    </source>
</evidence>
<evidence type="ECO:0000256" key="6">
    <source>
        <dbReference type="ARBA" id="ARBA00023054"/>
    </source>
</evidence>
<evidence type="ECO:0000256" key="3">
    <source>
        <dbReference type="ARBA" id="ARBA00022737"/>
    </source>
</evidence>
<keyword evidence="4" id="KW-0547">Nucleotide-binding</keyword>